<dbReference type="InterPro" id="IPR046572">
    <property type="entry name" value="DUF6632"/>
</dbReference>
<feature type="transmembrane region" description="Helical" evidence="1">
    <location>
        <begin position="12"/>
        <end position="34"/>
    </location>
</feature>
<keyword evidence="1" id="KW-1133">Transmembrane helix</keyword>
<dbReference type="Pfam" id="PF20337">
    <property type="entry name" value="DUF6632"/>
    <property type="match status" value="1"/>
</dbReference>
<organism evidence="2 3">
    <name type="scientific">Microbulbifer spongiae</name>
    <dbReference type="NCBI Taxonomy" id="2944933"/>
    <lineage>
        <taxon>Bacteria</taxon>
        <taxon>Pseudomonadati</taxon>
        <taxon>Pseudomonadota</taxon>
        <taxon>Gammaproteobacteria</taxon>
        <taxon>Cellvibrionales</taxon>
        <taxon>Microbulbiferaceae</taxon>
        <taxon>Microbulbifer</taxon>
    </lineage>
</organism>
<feature type="transmembrane region" description="Helical" evidence="1">
    <location>
        <begin position="46"/>
        <end position="65"/>
    </location>
</feature>
<keyword evidence="1" id="KW-0472">Membrane</keyword>
<feature type="transmembrane region" description="Helical" evidence="1">
    <location>
        <begin position="101"/>
        <end position="121"/>
    </location>
</feature>
<keyword evidence="3" id="KW-1185">Reference proteome</keyword>
<evidence type="ECO:0000313" key="2">
    <source>
        <dbReference type="EMBL" id="WKD48954.1"/>
    </source>
</evidence>
<reference evidence="2 3" key="1">
    <citation type="submission" date="2022-05" db="EMBL/GenBank/DDBJ databases">
        <title>Microbulbifer sp. nov., isolated from sponge.</title>
        <authorList>
            <person name="Gao L."/>
        </authorList>
    </citation>
    <scope>NUCLEOTIDE SEQUENCE [LARGE SCALE GENOMIC DNA]</scope>
    <source>
        <strain evidence="2 3">MI-G</strain>
    </source>
</reference>
<feature type="transmembrane region" description="Helical" evidence="1">
    <location>
        <begin position="74"/>
        <end position="95"/>
    </location>
</feature>
<keyword evidence="1" id="KW-0812">Transmembrane</keyword>
<evidence type="ECO:0000256" key="1">
    <source>
        <dbReference type="SAM" id="Phobius"/>
    </source>
</evidence>
<sequence length="129" mass="14738">MDDITRAKYLPIALIATGLVFIFAMYPLMIWIWPAGWGLTPQQPEYEQIIIGTFGILGIFLVLAAKNPSAHLKLIWFTIWLNLVYATIMVLMVLADRTEHANLFGNVPVQYLIAGVLWYLLPRHKKRPS</sequence>
<dbReference type="Proteomes" id="UP001321520">
    <property type="component" value="Chromosome"/>
</dbReference>
<dbReference type="EMBL" id="CP098023">
    <property type="protein sequence ID" value="WKD48954.1"/>
    <property type="molecule type" value="Genomic_DNA"/>
</dbReference>
<evidence type="ECO:0000313" key="3">
    <source>
        <dbReference type="Proteomes" id="UP001321520"/>
    </source>
</evidence>
<protein>
    <submittedName>
        <fullName evidence="2">Uncharacterized protein</fullName>
    </submittedName>
</protein>
<accession>A0ABY9E7E3</accession>
<dbReference type="RefSeq" id="WP_301414739.1">
    <property type="nucleotide sequence ID" value="NZ_CP098023.1"/>
</dbReference>
<proteinExistence type="predicted"/>
<name>A0ABY9E7E3_9GAMM</name>
<gene>
    <name evidence="2" type="ORF">M8T91_13775</name>
</gene>